<reference evidence="2" key="1">
    <citation type="submission" date="2024-10" db="EMBL/GenBank/DDBJ databases">
        <authorList>
            <person name="Ryan C."/>
        </authorList>
    </citation>
    <scope>NUCLEOTIDE SEQUENCE [LARGE SCALE GENOMIC DNA]</scope>
</reference>
<dbReference type="PANTHER" id="PTHR10894:SF14">
    <property type="entry name" value="EXPRESSED PROTEIN"/>
    <property type="match status" value="1"/>
</dbReference>
<evidence type="ECO:0000259" key="1">
    <source>
        <dbReference type="Pfam" id="PF08156"/>
    </source>
</evidence>
<dbReference type="InterPro" id="IPR012974">
    <property type="entry name" value="NOP58/56_N"/>
</dbReference>
<evidence type="ECO:0000313" key="3">
    <source>
        <dbReference type="Proteomes" id="UP001497457"/>
    </source>
</evidence>
<dbReference type="InterPro" id="IPR045056">
    <property type="entry name" value="Nop56/Nop58"/>
</dbReference>
<feature type="domain" description="Nucleolar protein 58/56 N-terminal" evidence="1">
    <location>
        <begin position="51"/>
        <end position="109"/>
    </location>
</feature>
<dbReference type="PANTHER" id="PTHR10894">
    <property type="entry name" value="NUCLEOLAR PROTEIN 5 NUCLEOLAR PROTEIN NOP5 NOP58"/>
    <property type="match status" value="1"/>
</dbReference>
<organism evidence="2 3">
    <name type="scientific">Urochloa decumbens</name>
    <dbReference type="NCBI Taxonomy" id="240449"/>
    <lineage>
        <taxon>Eukaryota</taxon>
        <taxon>Viridiplantae</taxon>
        <taxon>Streptophyta</taxon>
        <taxon>Embryophyta</taxon>
        <taxon>Tracheophyta</taxon>
        <taxon>Spermatophyta</taxon>
        <taxon>Magnoliopsida</taxon>
        <taxon>Liliopsida</taxon>
        <taxon>Poales</taxon>
        <taxon>Poaceae</taxon>
        <taxon>PACMAD clade</taxon>
        <taxon>Panicoideae</taxon>
        <taxon>Panicodae</taxon>
        <taxon>Paniceae</taxon>
        <taxon>Melinidinae</taxon>
        <taxon>Urochloa</taxon>
    </lineage>
</organism>
<dbReference type="EMBL" id="OZ075112">
    <property type="protein sequence ID" value="CAL4968497.1"/>
    <property type="molecule type" value="Genomic_DNA"/>
</dbReference>
<sequence length="335" mass="38139">MPLPVKRRCGLAPPPGVSPASRRPRIDPNLPMGELRATLGDGFVDNNGIVLVLFETPTGFAIFGFCGIHLYVPDALESMWVNFARYERAREIVWLKEFQTFDDKASAINVGTGVNRQLTEMIMKWRRPKQTLVVGKEEYRSIIESSLGIPCLHDEIVMELMWGMQRHMHRLVRKEKLELPKEDRDRVLMSQGLQMLLSRYGFHIEPEMVNEQIVVSASALFNCDDFEKNVYPDLRTVGRYLKDVSGIECKNWGALKIASAFKIICTNEIGDSGKMFSKDISFKLLEDADDYKDKLNTAGCLRTHEALVSARQCRAKNEGILASLVKKLKKRMKQN</sequence>
<name>A0ABC8ZZF7_9POAL</name>
<proteinExistence type="predicted"/>
<accession>A0ABC8ZZF7</accession>
<dbReference type="Pfam" id="PF08156">
    <property type="entry name" value="NOP5NT"/>
    <property type="match status" value="1"/>
</dbReference>
<gene>
    <name evidence="2" type="ORF">URODEC1_LOCUS49054</name>
</gene>
<dbReference type="Proteomes" id="UP001497457">
    <property type="component" value="Chromosome 2b"/>
</dbReference>
<dbReference type="AlphaFoldDB" id="A0ABC8ZZF7"/>
<evidence type="ECO:0000313" key="2">
    <source>
        <dbReference type="EMBL" id="CAL4968497.1"/>
    </source>
</evidence>
<protein>
    <recommendedName>
        <fullName evidence="1">Nucleolar protein 58/56 N-terminal domain-containing protein</fullName>
    </recommendedName>
</protein>
<keyword evidence="3" id="KW-1185">Reference proteome</keyword>